<comment type="caution">
    <text evidence="2">The sequence shown here is derived from an EMBL/GenBank/DDBJ whole genome shotgun (WGS) entry which is preliminary data.</text>
</comment>
<accession>A0A413RPS9</accession>
<dbReference type="Proteomes" id="UP000283374">
    <property type="component" value="Unassembled WGS sequence"/>
</dbReference>
<keyword evidence="3" id="KW-1185">Reference proteome</keyword>
<sequence>MPALCVALAAGCTSSDPAPVPSTTKATTPSPTPTPTPTAANEVQDLSNAELGIEFEDVPSLTGAEAEVYNLLSTYQTEYWRTMTTNSVSPTFSVISSGDVQATMKGIVKTNKDGNITLGGVFSTTISDLAVDGDKATAAICDDYARMTVKDPNGTYTPEQVGYGVPRHKDVTVTRGTSGTTGTSWTVQTVKVEGSC</sequence>
<evidence type="ECO:0000313" key="2">
    <source>
        <dbReference type="EMBL" id="RHA43953.1"/>
    </source>
</evidence>
<gene>
    <name evidence="2" type="ORF">D1825_03795</name>
</gene>
<feature type="region of interest" description="Disordered" evidence="1">
    <location>
        <begin position="14"/>
        <end position="39"/>
    </location>
</feature>
<dbReference type="AlphaFoldDB" id="A0A413RPS9"/>
<organism evidence="2 3">
    <name type="scientific">Cellulomonas rhizosphaerae</name>
    <dbReference type="NCBI Taxonomy" id="2293719"/>
    <lineage>
        <taxon>Bacteria</taxon>
        <taxon>Bacillati</taxon>
        <taxon>Actinomycetota</taxon>
        <taxon>Actinomycetes</taxon>
        <taxon>Micrococcales</taxon>
        <taxon>Cellulomonadaceae</taxon>
        <taxon>Cellulomonas</taxon>
    </lineage>
</organism>
<dbReference type="EMBL" id="QWKP01000129">
    <property type="protein sequence ID" value="RHA43953.1"/>
    <property type="molecule type" value="Genomic_DNA"/>
</dbReference>
<name>A0A413RPS9_9CELL</name>
<evidence type="ECO:0000256" key="1">
    <source>
        <dbReference type="SAM" id="MobiDB-lite"/>
    </source>
</evidence>
<reference evidence="2 3" key="1">
    <citation type="submission" date="2018-08" db="EMBL/GenBank/DDBJ databases">
        <title>Cellulomonas rhizosphaerae sp. nov., a novel actinomycete isolated from soil.</title>
        <authorList>
            <person name="Tian Y."/>
        </authorList>
    </citation>
    <scope>NUCLEOTIDE SEQUENCE [LARGE SCALE GENOMIC DNA]</scope>
    <source>
        <strain evidence="2 3">NEAU-TCZ24</strain>
    </source>
</reference>
<protein>
    <submittedName>
        <fullName evidence="2">Uncharacterized protein</fullName>
    </submittedName>
</protein>
<evidence type="ECO:0000313" key="3">
    <source>
        <dbReference type="Proteomes" id="UP000283374"/>
    </source>
</evidence>
<proteinExistence type="predicted"/>